<keyword evidence="1" id="KW-0175">Coiled coil</keyword>
<organism evidence="2 3">
    <name type="scientific">Tritrichomonas musculus</name>
    <dbReference type="NCBI Taxonomy" id="1915356"/>
    <lineage>
        <taxon>Eukaryota</taxon>
        <taxon>Metamonada</taxon>
        <taxon>Parabasalia</taxon>
        <taxon>Tritrichomonadida</taxon>
        <taxon>Tritrichomonadidae</taxon>
        <taxon>Tritrichomonas</taxon>
    </lineage>
</organism>
<protein>
    <submittedName>
        <fullName evidence="2">Uncharacterized protein</fullName>
    </submittedName>
</protein>
<sequence>MTFADLQQITNSKEDDISCDLSIISIDYYDQLQELILKYGFTKIGCLSINCSTADKYRRAVTKARKEKGKKAKVPPPASFEGSIYSQRNRKEANKKLILEGDEQPNYLAADIVALMARLLPKTKSLKSLTLSSIMFTPIDFDILFQALSLNKSLRSLKIQGIPIKSEVFAKLCEALKHKFIINLTIKNCNLKDKIVDSFLSLIKYHTSIQKKAERIAERQRKHIGLVCISNINFRDNKFTTTFVQKIVSTIDSSPVFRLDLRDNIPIPASYKLSPKIMVGCYPTFSSSSLRMQKHHDYKSRELADERQLERENQKLKNKLDILDNENVATIAKRMYAVGDRADEFVEHINQLDKLCTYLSKKKQ</sequence>
<dbReference type="EMBL" id="JAPFFF010000037">
    <property type="protein sequence ID" value="KAK8842779.1"/>
    <property type="molecule type" value="Genomic_DNA"/>
</dbReference>
<evidence type="ECO:0000313" key="3">
    <source>
        <dbReference type="Proteomes" id="UP001470230"/>
    </source>
</evidence>
<dbReference type="SUPFAM" id="SSF52047">
    <property type="entry name" value="RNI-like"/>
    <property type="match status" value="1"/>
</dbReference>
<dbReference type="PANTHER" id="PTHR24110:SF3">
    <property type="entry name" value="CENTROSOMAL PROTEIN OF 78 KDA"/>
    <property type="match status" value="1"/>
</dbReference>
<dbReference type="InterPro" id="IPR032675">
    <property type="entry name" value="LRR_dom_sf"/>
</dbReference>
<dbReference type="PANTHER" id="PTHR24110">
    <property type="entry name" value="CENTROSOMAL PROTEIN OF 78 KDA"/>
    <property type="match status" value="1"/>
</dbReference>
<gene>
    <name evidence="2" type="ORF">M9Y10_025644</name>
</gene>
<reference evidence="2 3" key="1">
    <citation type="submission" date="2024-04" db="EMBL/GenBank/DDBJ databases">
        <title>Tritrichomonas musculus Genome.</title>
        <authorList>
            <person name="Alves-Ferreira E."/>
            <person name="Grigg M."/>
            <person name="Lorenzi H."/>
            <person name="Galac M."/>
        </authorList>
    </citation>
    <scope>NUCLEOTIDE SEQUENCE [LARGE SCALE GENOMIC DNA]</scope>
    <source>
        <strain evidence="2 3">EAF2021</strain>
    </source>
</reference>
<accession>A0ABR2H9A0</accession>
<keyword evidence="3" id="KW-1185">Reference proteome</keyword>
<evidence type="ECO:0000313" key="2">
    <source>
        <dbReference type="EMBL" id="KAK8842779.1"/>
    </source>
</evidence>
<dbReference type="Gene3D" id="3.80.10.10">
    <property type="entry name" value="Ribonuclease Inhibitor"/>
    <property type="match status" value="1"/>
</dbReference>
<proteinExistence type="predicted"/>
<comment type="caution">
    <text evidence="2">The sequence shown here is derived from an EMBL/GenBank/DDBJ whole genome shotgun (WGS) entry which is preliminary data.</text>
</comment>
<name>A0ABR2H9A0_9EUKA</name>
<feature type="coiled-coil region" evidence="1">
    <location>
        <begin position="299"/>
        <end position="333"/>
    </location>
</feature>
<evidence type="ECO:0000256" key="1">
    <source>
        <dbReference type="SAM" id="Coils"/>
    </source>
</evidence>
<dbReference type="Proteomes" id="UP001470230">
    <property type="component" value="Unassembled WGS sequence"/>
</dbReference>